<feature type="compositionally biased region" description="Polar residues" evidence="2">
    <location>
        <begin position="12"/>
        <end position="24"/>
    </location>
</feature>
<dbReference type="EMBL" id="SIHI01000001">
    <property type="protein sequence ID" value="TWT56885.1"/>
    <property type="molecule type" value="Genomic_DNA"/>
</dbReference>
<reference evidence="5 6" key="1">
    <citation type="submission" date="2019-02" db="EMBL/GenBank/DDBJ databases">
        <title>Deep-cultivation of Planctomycetes and their phenomic and genomic characterization uncovers novel biology.</title>
        <authorList>
            <person name="Wiegand S."/>
            <person name="Jogler M."/>
            <person name="Boedeker C."/>
            <person name="Pinto D."/>
            <person name="Vollmers J."/>
            <person name="Rivas-Marin E."/>
            <person name="Kohn T."/>
            <person name="Peeters S.H."/>
            <person name="Heuer A."/>
            <person name="Rast P."/>
            <person name="Oberbeckmann S."/>
            <person name="Bunk B."/>
            <person name="Jeske O."/>
            <person name="Meyerdierks A."/>
            <person name="Storesund J.E."/>
            <person name="Kallscheuer N."/>
            <person name="Luecker S."/>
            <person name="Lage O.M."/>
            <person name="Pohl T."/>
            <person name="Merkel B.J."/>
            <person name="Hornburger P."/>
            <person name="Mueller R.-W."/>
            <person name="Bruemmer F."/>
            <person name="Labrenz M."/>
            <person name="Spormann A.M."/>
            <person name="Op Den Camp H."/>
            <person name="Overmann J."/>
            <person name="Amann R."/>
            <person name="Jetten M.S.M."/>
            <person name="Mascher T."/>
            <person name="Medema M.H."/>
            <person name="Devos D.P."/>
            <person name="Kaster A.-K."/>
            <person name="Ovreas L."/>
            <person name="Rohde M."/>
            <person name="Galperin M.Y."/>
            <person name="Jogler C."/>
        </authorList>
    </citation>
    <scope>NUCLEOTIDE SEQUENCE [LARGE SCALE GENOMIC DNA]</scope>
    <source>
        <strain evidence="5 6">KOR42</strain>
    </source>
</reference>
<keyword evidence="3" id="KW-0812">Transmembrane</keyword>
<dbReference type="PANTHER" id="PTHR42928">
    <property type="entry name" value="TRICARBOXYLATE-BINDING PROTEIN"/>
    <property type="match status" value="1"/>
</dbReference>
<feature type="transmembrane region" description="Helical" evidence="3">
    <location>
        <begin position="375"/>
        <end position="395"/>
    </location>
</feature>
<proteinExistence type="inferred from homology"/>
<accession>A0A5C5X3X5</accession>
<comment type="similarity">
    <text evidence="1">Belongs to the UPF0065 (bug) family.</text>
</comment>
<dbReference type="Gene3D" id="3.40.190.10">
    <property type="entry name" value="Periplasmic binding protein-like II"/>
    <property type="match status" value="1"/>
</dbReference>
<feature type="transmembrane region" description="Helical" evidence="3">
    <location>
        <begin position="416"/>
        <end position="434"/>
    </location>
</feature>
<dbReference type="Proteomes" id="UP000317243">
    <property type="component" value="Unassembled WGS sequence"/>
</dbReference>
<feature type="region of interest" description="Disordered" evidence="2">
    <location>
        <begin position="12"/>
        <end position="36"/>
    </location>
</feature>
<dbReference type="Pfam" id="PF07331">
    <property type="entry name" value="TctB"/>
    <property type="match status" value="1"/>
</dbReference>
<feature type="domain" description="DUF1468" evidence="4">
    <location>
        <begin position="372"/>
        <end position="492"/>
    </location>
</feature>
<feature type="transmembrane region" description="Helical" evidence="3">
    <location>
        <begin position="440"/>
        <end position="458"/>
    </location>
</feature>
<dbReference type="Gene3D" id="3.40.190.150">
    <property type="entry name" value="Bordetella uptake gene, domain 1"/>
    <property type="match status" value="1"/>
</dbReference>
<gene>
    <name evidence="5" type="ORF">KOR42_02400</name>
</gene>
<feature type="transmembrane region" description="Helical" evidence="3">
    <location>
        <begin position="465"/>
        <end position="488"/>
    </location>
</feature>
<feature type="compositionally biased region" description="Basic and acidic residues" evidence="2">
    <location>
        <begin position="25"/>
        <end position="36"/>
    </location>
</feature>
<name>A0A5C5X3X5_9PLAN</name>
<keyword evidence="5" id="KW-0675">Receptor</keyword>
<dbReference type="PANTHER" id="PTHR42928:SF5">
    <property type="entry name" value="BLR1237 PROTEIN"/>
    <property type="match status" value="1"/>
</dbReference>
<keyword evidence="6" id="KW-1185">Reference proteome</keyword>
<dbReference type="InterPro" id="IPR005064">
    <property type="entry name" value="BUG"/>
</dbReference>
<dbReference type="CDD" id="cd07012">
    <property type="entry name" value="PBP2_Bug_TTT"/>
    <property type="match status" value="1"/>
</dbReference>
<dbReference type="Pfam" id="PF03401">
    <property type="entry name" value="TctC"/>
    <property type="match status" value="1"/>
</dbReference>
<protein>
    <submittedName>
        <fullName evidence="5">Tripartite tricarboxylate transporter family receptor</fullName>
    </submittedName>
</protein>
<evidence type="ECO:0000313" key="6">
    <source>
        <dbReference type="Proteomes" id="UP000317243"/>
    </source>
</evidence>
<evidence type="ECO:0000256" key="2">
    <source>
        <dbReference type="SAM" id="MobiDB-lite"/>
    </source>
</evidence>
<dbReference type="InterPro" id="IPR042100">
    <property type="entry name" value="Bug_dom1"/>
</dbReference>
<dbReference type="AlphaFoldDB" id="A0A5C5X3X5"/>
<dbReference type="InterPro" id="IPR009936">
    <property type="entry name" value="DUF1468"/>
</dbReference>
<evidence type="ECO:0000256" key="1">
    <source>
        <dbReference type="ARBA" id="ARBA00006987"/>
    </source>
</evidence>
<evidence type="ECO:0000313" key="5">
    <source>
        <dbReference type="EMBL" id="TWT56885.1"/>
    </source>
</evidence>
<keyword evidence="3" id="KW-0472">Membrane</keyword>
<evidence type="ECO:0000256" key="3">
    <source>
        <dbReference type="SAM" id="Phobius"/>
    </source>
</evidence>
<evidence type="ECO:0000259" key="4">
    <source>
        <dbReference type="Pfam" id="PF07331"/>
    </source>
</evidence>
<organism evidence="5 6">
    <name type="scientific">Thalassoglobus neptunius</name>
    <dbReference type="NCBI Taxonomy" id="1938619"/>
    <lineage>
        <taxon>Bacteria</taxon>
        <taxon>Pseudomonadati</taxon>
        <taxon>Planctomycetota</taxon>
        <taxon>Planctomycetia</taxon>
        <taxon>Planctomycetales</taxon>
        <taxon>Planctomycetaceae</taxon>
        <taxon>Thalassoglobus</taxon>
    </lineage>
</organism>
<comment type="caution">
    <text evidence="5">The sequence shown here is derived from an EMBL/GenBank/DDBJ whole genome shotgun (WGS) entry which is preliminary data.</text>
</comment>
<keyword evidence="3" id="KW-1133">Transmembrane helix</keyword>
<sequence length="492" mass="53481">MEGLNRFWQASHSTMSPTVNSSRFHSTDRRPNRNSGRDLLKTTVVVGLPFFLVIHVLLLSGCSENALSSAADGREFPQKAIKVIVPFSAGGGSDTFARIIQQAIDEQELLPNPIVVINVPGAGGTIGSRRTKNARPDGYTIMQLHDGILTSKYSGIVHYGPEAFTPIAATGESIMIIGVGENSPYQSLQELMKDVADRPDEVVFASNIGAPSQYAGLMLEKTTPGARFRYSQTGDGAKRFAGLHGGHTDVSAFSLAEYIQFRPSGLKALALLGKSRHPEARDVPTALEQGFDVVSTNMIFWWAPIGTPPERIAVISEALERAMQSDQVRERLAQLKTDPVFLSGSELEEELKTRSELIASVSVRPTLELPDFPRWIAGAVAVFAVLALTFNTVGFGRSGDQSLPEPSNDSTRTDFVSWRNATLTLLTTVVYVIVLSMNAIGYIPCTLAFMIFVGLCLSPTTRRMLVMNGVLALILSVSLHLVFTRIFVIDLP</sequence>